<keyword evidence="1" id="KW-1133">Transmembrane helix</keyword>
<name>A0A6G9Z1R9_9NOCA</name>
<sequence>MTRFPSALRRFWRAQPWNPNPLMRGSDRCEGLLRLLAAAVILAAIPVAGAAGTADYSSSALHIQREHATKSTVTAALSADPSKIAETDAAGQTSYRYQAPVRWTANGRPGYATVDVPRDATRGHTISMWIGPDGAPTSEPTPPGAAAVRGMGTGLVVLTSAWLATAAVLWFAHWAFELRNRARWAREWRMVSRPLGQER</sequence>
<proteinExistence type="predicted"/>
<dbReference type="PANTHER" id="PTHR42305:SF1">
    <property type="entry name" value="MEMBRANE PROTEIN RV1733C-RELATED"/>
    <property type="match status" value="1"/>
</dbReference>
<feature type="transmembrane region" description="Helical" evidence="1">
    <location>
        <begin position="155"/>
        <end position="176"/>
    </location>
</feature>
<protein>
    <submittedName>
        <fullName evidence="2">Uncharacterized protein</fullName>
    </submittedName>
</protein>
<reference evidence="2 3" key="1">
    <citation type="journal article" date="2019" name="ACS Chem. Biol.">
        <title>Identification and Mobilization of a Cryptic Antibiotic Biosynthesis Gene Locus from a Human-Pathogenic Nocardia Isolate.</title>
        <authorList>
            <person name="Herisse M."/>
            <person name="Ishida K."/>
            <person name="Porter J.L."/>
            <person name="Howden B."/>
            <person name="Hertweck C."/>
            <person name="Stinear T.P."/>
            <person name="Pidot S.J."/>
        </authorList>
    </citation>
    <scope>NUCLEOTIDE SEQUENCE [LARGE SCALE GENOMIC DNA]</scope>
    <source>
        <strain evidence="2 3">AUSMDU00012715</strain>
    </source>
</reference>
<dbReference type="RefSeq" id="WP_167486265.1">
    <property type="nucleotide sequence ID" value="NZ_CP046173.1"/>
</dbReference>
<accession>A0A6G9Z1R9</accession>
<evidence type="ECO:0000256" key="1">
    <source>
        <dbReference type="SAM" id="Phobius"/>
    </source>
</evidence>
<evidence type="ECO:0000313" key="2">
    <source>
        <dbReference type="EMBL" id="QIS18953.1"/>
    </source>
</evidence>
<keyword evidence="1" id="KW-0472">Membrane</keyword>
<dbReference type="AlphaFoldDB" id="A0A6G9Z1R9"/>
<gene>
    <name evidence="2" type="ORF">F6W96_12225</name>
</gene>
<dbReference type="EMBL" id="CP046173">
    <property type="protein sequence ID" value="QIS18953.1"/>
    <property type="molecule type" value="Genomic_DNA"/>
</dbReference>
<dbReference type="Proteomes" id="UP000500953">
    <property type="component" value="Chromosome"/>
</dbReference>
<dbReference type="InterPro" id="IPR039708">
    <property type="entry name" value="MT1774/Rv1733c-like"/>
</dbReference>
<organism evidence="2 3">
    <name type="scientific">Nocardia terpenica</name>
    <dbReference type="NCBI Taxonomy" id="455432"/>
    <lineage>
        <taxon>Bacteria</taxon>
        <taxon>Bacillati</taxon>
        <taxon>Actinomycetota</taxon>
        <taxon>Actinomycetes</taxon>
        <taxon>Mycobacteriales</taxon>
        <taxon>Nocardiaceae</taxon>
        <taxon>Nocardia</taxon>
    </lineage>
</organism>
<dbReference type="PANTHER" id="PTHR42305">
    <property type="entry name" value="MEMBRANE PROTEIN RV1733C-RELATED"/>
    <property type="match status" value="1"/>
</dbReference>
<evidence type="ECO:0000313" key="3">
    <source>
        <dbReference type="Proteomes" id="UP000500953"/>
    </source>
</evidence>
<keyword evidence="1" id="KW-0812">Transmembrane</keyword>